<evidence type="ECO:0000313" key="3">
    <source>
        <dbReference type="EMBL" id="MDO9708359.1"/>
    </source>
</evidence>
<dbReference type="Proteomes" id="UP001243009">
    <property type="component" value="Unassembled WGS sequence"/>
</dbReference>
<dbReference type="SUPFAM" id="SSF82544">
    <property type="entry name" value="GckA/TtuD-like"/>
    <property type="match status" value="1"/>
</dbReference>
<dbReference type="Gene3D" id="3.40.50.10180">
    <property type="entry name" value="Glycerate kinase, MOFRL-like N-terminal domain"/>
    <property type="match status" value="1"/>
</dbReference>
<dbReference type="Pfam" id="PF05161">
    <property type="entry name" value="MOFRL"/>
    <property type="match status" value="1"/>
</dbReference>
<dbReference type="GO" id="GO:0016301">
    <property type="term" value="F:kinase activity"/>
    <property type="evidence" value="ECO:0007669"/>
    <property type="project" value="UniProtKB-KW"/>
</dbReference>
<name>A0ABT9DWT3_9PROT</name>
<feature type="domain" description="MOFRL" evidence="1">
    <location>
        <begin position="320"/>
        <end position="425"/>
    </location>
</feature>
<evidence type="ECO:0000313" key="4">
    <source>
        <dbReference type="Proteomes" id="UP001243009"/>
    </source>
</evidence>
<evidence type="ECO:0000259" key="1">
    <source>
        <dbReference type="Pfam" id="PF05161"/>
    </source>
</evidence>
<keyword evidence="4" id="KW-1185">Reference proteome</keyword>
<dbReference type="Gene3D" id="3.40.1480.10">
    <property type="entry name" value="MOFRL domain"/>
    <property type="match status" value="1"/>
</dbReference>
<dbReference type="InterPro" id="IPR038614">
    <property type="entry name" value="GK_N_sf"/>
</dbReference>
<dbReference type="RefSeq" id="WP_305103229.1">
    <property type="nucleotide sequence ID" value="NZ_JAUTWS010000006.1"/>
</dbReference>
<dbReference type="EMBL" id="JAUTWS010000006">
    <property type="protein sequence ID" value="MDO9708359.1"/>
    <property type="molecule type" value="Genomic_DNA"/>
</dbReference>
<gene>
    <name evidence="3" type="ORF">Q7A36_08395</name>
</gene>
<keyword evidence="3" id="KW-0418">Kinase</keyword>
<dbReference type="InterPro" id="IPR039760">
    <property type="entry name" value="MOFRL_protein"/>
</dbReference>
<sequence>MAGTWDDASARAALLRLFEAGVRAADPLAVLAAHLPAPPKAGRVVVVGVGKAAAKMALAVEQAWPQVPLSGLVIAPHGADLPHPPARRRIPVRFASHPVPDAQGAAAAAEILAAVRGLSAGDLVLFLVSGGGSALSTLPAPGLTLDDLIAVNRELLRCGAPIDHMNCIRKHLSAFSGGRVAAAAHPAEVLTLAISDVPGDDPAVIASGPTVADPTTFAEARALVAHYRMRLPEAALRHLERAEEETPKPGDPRLAGAVLRMIATPMMALRAMAEEGRAMGLAPLVLGDALEGEARELGKALGGIALSCATHGVPVARPALLLSGGETTVTIEGAAGEGGRGTETLLGLALALNGAPGIWALCCDTDGIDGRSEAAGAIATPDTLARARALGRDPRVALAGHDSTGLFRALGDLVVTGPTLTNVNDVRALLIG</sequence>
<proteinExistence type="predicted"/>
<reference evidence="3 4" key="1">
    <citation type="submission" date="2023-08" db="EMBL/GenBank/DDBJ databases">
        <title>The draft genome sequence of Paracraurococcus sp. LOR1-02.</title>
        <authorList>
            <person name="Kingkaew E."/>
            <person name="Tanasupawat S."/>
        </authorList>
    </citation>
    <scope>NUCLEOTIDE SEQUENCE [LARGE SCALE GENOMIC DNA]</scope>
    <source>
        <strain evidence="3 4">LOR1-02</strain>
    </source>
</reference>
<dbReference type="InterPro" id="IPR007835">
    <property type="entry name" value="MOFRL"/>
</dbReference>
<dbReference type="PANTHER" id="PTHR12227">
    <property type="entry name" value="GLYCERATE KINASE"/>
    <property type="match status" value="1"/>
</dbReference>
<keyword evidence="3" id="KW-0808">Transferase</keyword>
<dbReference type="PANTHER" id="PTHR12227:SF0">
    <property type="entry name" value="GLYCERATE KINASE"/>
    <property type="match status" value="1"/>
</dbReference>
<dbReference type="InterPro" id="IPR025286">
    <property type="entry name" value="MOFRL_assoc_dom"/>
</dbReference>
<dbReference type="InterPro" id="IPR037035">
    <property type="entry name" value="GK-like_C_sf"/>
</dbReference>
<organism evidence="3 4">
    <name type="scientific">Paracraurococcus lichenis</name>
    <dbReference type="NCBI Taxonomy" id="3064888"/>
    <lineage>
        <taxon>Bacteria</taxon>
        <taxon>Pseudomonadati</taxon>
        <taxon>Pseudomonadota</taxon>
        <taxon>Alphaproteobacteria</taxon>
        <taxon>Acetobacterales</taxon>
        <taxon>Roseomonadaceae</taxon>
        <taxon>Paracraurococcus</taxon>
    </lineage>
</organism>
<evidence type="ECO:0000259" key="2">
    <source>
        <dbReference type="Pfam" id="PF13660"/>
    </source>
</evidence>
<comment type="caution">
    <text evidence="3">The sequence shown here is derived from an EMBL/GenBank/DDBJ whole genome shotgun (WGS) entry which is preliminary data.</text>
</comment>
<feature type="domain" description="MOFRL-associated" evidence="2">
    <location>
        <begin position="14"/>
        <end position="240"/>
    </location>
</feature>
<dbReference type="Pfam" id="PF13660">
    <property type="entry name" value="DUF4147"/>
    <property type="match status" value="1"/>
</dbReference>
<accession>A0ABT9DWT3</accession>
<protein>
    <submittedName>
        <fullName evidence="3">Glycerate kinase</fullName>
    </submittedName>
</protein>